<evidence type="ECO:0000256" key="1">
    <source>
        <dbReference type="SAM" id="Phobius"/>
    </source>
</evidence>
<gene>
    <name evidence="2" type="ORF">D3A95_05300</name>
</gene>
<dbReference type="RefSeq" id="WP_181496593.1">
    <property type="nucleotide sequence ID" value="NZ_CP032152.1"/>
</dbReference>
<organism evidence="2 3">
    <name type="scientific">Thermosynechococcus sichuanensis E542</name>
    <dbReference type="NCBI Taxonomy" id="2016101"/>
    <lineage>
        <taxon>Bacteria</taxon>
        <taxon>Bacillati</taxon>
        <taxon>Cyanobacteriota</taxon>
        <taxon>Cyanophyceae</taxon>
        <taxon>Acaryochloridales</taxon>
        <taxon>Thermosynechococcaceae</taxon>
        <taxon>Thermosynechococcus</taxon>
        <taxon>Thermosynechococcus sichuanensis</taxon>
    </lineage>
</organism>
<sequence>MEIVEKSQQRLILRSRPWGVWLVGLIFCVGAAVPIWFAARYELVCRHEVRVIDSRCRWVRSGATGVQITQIPLNRLQGVSIIEQWRSSRGRRYRVYQVHLQTTGGSISFGEFTSDHQSREAVAERIRRFLQQPQHPPLTLVEDNRWWGFLILAVGWGLGLPLIFIGAKVLVLVFDKSAGVVSLQYSSLLRTEKKTFPWHDLKDVVVQLSRGKKGRLLARLALELQNGRVIPLRFYYSNDVRGTQALQATIRAFRDQK</sequence>
<feature type="transmembrane region" description="Helical" evidence="1">
    <location>
        <begin position="146"/>
        <end position="174"/>
    </location>
</feature>
<dbReference type="Proteomes" id="UP000261812">
    <property type="component" value="Chromosome"/>
</dbReference>
<evidence type="ECO:0000313" key="3">
    <source>
        <dbReference type="Proteomes" id="UP000261812"/>
    </source>
</evidence>
<dbReference type="EMBL" id="CP032152">
    <property type="protein sequence ID" value="QLL29941.1"/>
    <property type="molecule type" value="Genomic_DNA"/>
</dbReference>
<feature type="transmembrane region" description="Helical" evidence="1">
    <location>
        <begin position="20"/>
        <end position="39"/>
    </location>
</feature>
<reference evidence="3" key="1">
    <citation type="submission" date="2018-09" db="EMBL/GenBank/DDBJ databases">
        <title>Complete genome sequence of thermophilic cyanobacteria strain Thermosynechococcus elongatus PKUAC-SCTE542.</title>
        <authorList>
            <person name="Liang Y."/>
            <person name="Tang J."/>
            <person name="Daroch M."/>
        </authorList>
    </citation>
    <scope>NUCLEOTIDE SEQUENCE [LARGE SCALE GENOMIC DNA]</scope>
    <source>
        <strain evidence="3">E542</strain>
    </source>
</reference>
<evidence type="ECO:0000313" key="2">
    <source>
        <dbReference type="EMBL" id="QLL29941.1"/>
    </source>
</evidence>
<dbReference type="AlphaFoldDB" id="A0A7D6F2F4"/>
<dbReference type="KEGG" id="tsq:D3A95_05300"/>
<accession>A0A7D6F2F4</accession>
<keyword evidence="1" id="KW-0812">Transmembrane</keyword>
<keyword evidence="1" id="KW-0472">Membrane</keyword>
<proteinExistence type="predicted"/>
<protein>
    <submittedName>
        <fullName evidence="2">PH domain-containing protein</fullName>
    </submittedName>
</protein>
<name>A0A7D6F2F4_9CYAN</name>
<keyword evidence="1" id="KW-1133">Transmembrane helix</keyword>
<keyword evidence="3" id="KW-1185">Reference proteome</keyword>